<comment type="caution">
    <text evidence="1">The sequence shown here is derived from an EMBL/GenBank/DDBJ whole genome shotgun (WGS) entry which is preliminary data.</text>
</comment>
<protein>
    <submittedName>
        <fullName evidence="1">Uncharacterized protein</fullName>
    </submittedName>
</protein>
<dbReference type="EMBL" id="JTDI01000005">
    <property type="protein sequence ID" value="KHK90352.1"/>
    <property type="molecule type" value="Genomic_DNA"/>
</dbReference>
<gene>
    <name evidence="1" type="ORF">LK12_17295</name>
</gene>
<name>A0A0B1ZIJ4_9SPHN</name>
<evidence type="ECO:0000313" key="2">
    <source>
        <dbReference type="Proteomes" id="UP000031057"/>
    </source>
</evidence>
<dbReference type="AlphaFoldDB" id="A0A0B1ZIJ4"/>
<dbReference type="STRING" id="1348853.LK12_17295"/>
<organism evidence="1 2">
    <name type="scientific">Novosphingobium malaysiense</name>
    <dbReference type="NCBI Taxonomy" id="1348853"/>
    <lineage>
        <taxon>Bacteria</taxon>
        <taxon>Pseudomonadati</taxon>
        <taxon>Pseudomonadota</taxon>
        <taxon>Alphaproteobacteria</taxon>
        <taxon>Sphingomonadales</taxon>
        <taxon>Sphingomonadaceae</taxon>
        <taxon>Novosphingobium</taxon>
    </lineage>
</organism>
<proteinExistence type="predicted"/>
<accession>A0A0B1ZIJ4</accession>
<dbReference type="Proteomes" id="UP000031057">
    <property type="component" value="Unassembled WGS sequence"/>
</dbReference>
<evidence type="ECO:0000313" key="1">
    <source>
        <dbReference type="EMBL" id="KHK90352.1"/>
    </source>
</evidence>
<keyword evidence="2" id="KW-1185">Reference proteome</keyword>
<sequence length="206" mass="22702">MSDTATAEIEPEAADLLAELQQRLDGPDGEAWKVTLARFVHKANPAPLELKAETFAVGGDSKEGLIARLESSLDLYPEARDLILQPGFKLADAAHEVSFARFRIIDIFQETPCLGEILDEMYMHGRGVVPCEAQDGPYFALSGLEIAPGESYCVVGNPIAASDGCLRVFVAGCYESGRRWLRADTRPVPDYTNPFRMHDRLIYRLG</sequence>
<reference evidence="1 2" key="1">
    <citation type="submission" date="2014-10" db="EMBL/GenBank/DDBJ databases">
        <title>Genome sequence of Novosphingobium malaysiense MUSC 273(T).</title>
        <authorList>
            <person name="Lee L.-H."/>
        </authorList>
    </citation>
    <scope>NUCLEOTIDE SEQUENCE [LARGE SCALE GENOMIC DNA]</scope>
    <source>
        <strain evidence="1 2">MUSC 273</strain>
    </source>
</reference>